<dbReference type="InParanoid" id="A0A6P7I2F0"/>
<reference evidence="3" key="1">
    <citation type="submission" date="2025-08" db="UniProtKB">
        <authorList>
            <consortium name="RefSeq"/>
        </authorList>
    </citation>
    <scope>IDENTIFICATION</scope>
</reference>
<dbReference type="GeneID" id="114434796"/>
<dbReference type="Proteomes" id="UP000515145">
    <property type="component" value="Chromosome 1"/>
</dbReference>
<dbReference type="InterPro" id="IPR001480">
    <property type="entry name" value="Bulb-type_lectin_dom"/>
</dbReference>
<dbReference type="AlphaFoldDB" id="A0A6P7I2F0"/>
<evidence type="ECO:0000259" key="1">
    <source>
        <dbReference type="PROSITE" id="PS50927"/>
    </source>
</evidence>
<dbReference type="SUPFAM" id="SSF51110">
    <property type="entry name" value="alpha-D-mannose-specific plant lectins"/>
    <property type="match status" value="1"/>
</dbReference>
<name>A0A6P7I2F0_9TELE</name>
<evidence type="ECO:0000313" key="2">
    <source>
        <dbReference type="Proteomes" id="UP000515145"/>
    </source>
</evidence>
<feature type="domain" description="Bulb-type lectin" evidence="1">
    <location>
        <begin position="3"/>
        <end position="110"/>
    </location>
</feature>
<proteinExistence type="predicted"/>
<sequence length="110" mass="12298">MARNSISTNQELFKGETLLSGNGQYKAVFQEDGNFVLYGWSKVWATNTGGSAPYRILLQSDRNLVMYTQQSSPVWSTGTYVTQPQLTMRLTVTNDGHLLLTSNGERVWSS</sequence>
<dbReference type="InterPro" id="IPR036426">
    <property type="entry name" value="Bulb-type_lectin_dom_sf"/>
</dbReference>
<evidence type="ECO:0000313" key="3">
    <source>
        <dbReference type="RefSeq" id="XP_028260003.1"/>
    </source>
</evidence>
<dbReference type="PROSITE" id="PS50927">
    <property type="entry name" value="BULB_LECTIN"/>
    <property type="match status" value="1"/>
</dbReference>
<organism evidence="2 3">
    <name type="scientific">Parambassis ranga</name>
    <name type="common">Indian glassy fish</name>
    <dbReference type="NCBI Taxonomy" id="210632"/>
    <lineage>
        <taxon>Eukaryota</taxon>
        <taxon>Metazoa</taxon>
        <taxon>Chordata</taxon>
        <taxon>Craniata</taxon>
        <taxon>Vertebrata</taxon>
        <taxon>Euteleostomi</taxon>
        <taxon>Actinopterygii</taxon>
        <taxon>Neopterygii</taxon>
        <taxon>Teleostei</taxon>
        <taxon>Neoteleostei</taxon>
        <taxon>Acanthomorphata</taxon>
        <taxon>Ovalentaria</taxon>
        <taxon>Ambassidae</taxon>
        <taxon>Parambassis</taxon>
    </lineage>
</organism>
<dbReference type="OrthoDB" id="1884773at2759"/>
<protein>
    <submittedName>
        <fullName evidence="3">Mannose-specific lectin-like</fullName>
    </submittedName>
</protein>
<dbReference type="SMART" id="SM00108">
    <property type="entry name" value="B_lectin"/>
    <property type="match status" value="1"/>
</dbReference>
<accession>A0A6P7I2F0</accession>
<keyword evidence="2" id="KW-1185">Reference proteome</keyword>
<gene>
    <name evidence="3" type="primary">LOC114434796</name>
</gene>
<dbReference type="RefSeq" id="XP_028260003.1">
    <property type="nucleotide sequence ID" value="XM_028404202.1"/>
</dbReference>
<dbReference type="Gene3D" id="2.90.10.10">
    <property type="entry name" value="Bulb-type lectin domain"/>
    <property type="match status" value="2"/>
</dbReference>